<proteinExistence type="predicted"/>
<gene>
    <name evidence="1" type="ORF">FHS87_004073</name>
</gene>
<evidence type="ECO:0000313" key="2">
    <source>
        <dbReference type="Proteomes" id="UP000580654"/>
    </source>
</evidence>
<dbReference type="AlphaFoldDB" id="A0A840Y5I7"/>
<evidence type="ECO:0000313" key="1">
    <source>
        <dbReference type="EMBL" id="MBB5696005.1"/>
    </source>
</evidence>
<organism evidence="1 2">
    <name type="scientific">Muricoccus pecuniae</name>
    <dbReference type="NCBI Taxonomy" id="693023"/>
    <lineage>
        <taxon>Bacteria</taxon>
        <taxon>Pseudomonadati</taxon>
        <taxon>Pseudomonadota</taxon>
        <taxon>Alphaproteobacteria</taxon>
        <taxon>Acetobacterales</taxon>
        <taxon>Roseomonadaceae</taxon>
        <taxon>Muricoccus</taxon>
    </lineage>
</organism>
<accession>A0A840Y5I7</accession>
<comment type="caution">
    <text evidence="1">The sequence shown here is derived from an EMBL/GenBank/DDBJ whole genome shotgun (WGS) entry which is preliminary data.</text>
</comment>
<reference evidence="1 2" key="1">
    <citation type="submission" date="2020-08" db="EMBL/GenBank/DDBJ databases">
        <title>Genomic Encyclopedia of Type Strains, Phase IV (KMG-IV): sequencing the most valuable type-strain genomes for metagenomic binning, comparative biology and taxonomic classification.</title>
        <authorList>
            <person name="Goeker M."/>
        </authorList>
    </citation>
    <scope>NUCLEOTIDE SEQUENCE [LARGE SCALE GENOMIC DNA]</scope>
    <source>
        <strain evidence="1 2">DSM 25622</strain>
    </source>
</reference>
<keyword evidence="2" id="KW-1185">Reference proteome</keyword>
<name>A0A840Y5I7_9PROT</name>
<dbReference type="EMBL" id="JACIJD010000027">
    <property type="protein sequence ID" value="MBB5696005.1"/>
    <property type="molecule type" value="Genomic_DNA"/>
</dbReference>
<dbReference type="Proteomes" id="UP000580654">
    <property type="component" value="Unassembled WGS sequence"/>
</dbReference>
<sequence length="74" mass="7576">MKLVLSASGLAAVYGFGILPASARAPQPVPQCTAVVTGRDGRNVEAEQVVNALRVQGCAGIKQQRDLTGQRGAG</sequence>
<dbReference type="RefSeq" id="WP_139281455.1">
    <property type="nucleotide sequence ID" value="NZ_JACIJD010000027.1"/>
</dbReference>
<protein>
    <submittedName>
        <fullName evidence="1">Uncharacterized protein</fullName>
    </submittedName>
</protein>